<sequence>MAYILKKLPGLVRRSAQMTAQLVSKPARRINSPGWTGSRCYSTSGFICGKFIAADGQHFSWHDHGVSSPIKRRIGGGKDTRFMQTHLTMFPKYRSKLTGFTTLHLNIVSFLRPFWLPGEFDEFCLWHIPYVSQISCVH</sequence>
<dbReference type="GeneID" id="140037178"/>
<evidence type="ECO:0000313" key="2">
    <source>
        <dbReference type="RefSeq" id="XP_071937468.1"/>
    </source>
</evidence>
<gene>
    <name evidence="2" type="primary">LOC140037178</name>
</gene>
<dbReference type="RefSeq" id="XP_071937468.1">
    <property type="nucleotide sequence ID" value="XM_072081367.1"/>
</dbReference>
<protein>
    <submittedName>
        <fullName evidence="2">Uncharacterized protein</fullName>
    </submittedName>
</protein>
<keyword evidence="1" id="KW-1185">Reference proteome</keyword>
<evidence type="ECO:0000313" key="1">
    <source>
        <dbReference type="Proteomes" id="UP001652660"/>
    </source>
</evidence>
<accession>A0ABM4X0B9</accession>
<reference evidence="2" key="1">
    <citation type="submission" date="2025-08" db="UniProtKB">
        <authorList>
            <consortium name="RefSeq"/>
        </authorList>
    </citation>
    <scope>IDENTIFICATION</scope>
    <source>
        <tissue evidence="2">Leaves</tissue>
    </source>
</reference>
<dbReference type="Proteomes" id="UP001652660">
    <property type="component" value="Chromosome 2e"/>
</dbReference>
<name>A0ABM4X0B9_COFAR</name>
<organism evidence="1 2">
    <name type="scientific">Coffea arabica</name>
    <name type="common">Arabian coffee</name>
    <dbReference type="NCBI Taxonomy" id="13443"/>
    <lineage>
        <taxon>Eukaryota</taxon>
        <taxon>Viridiplantae</taxon>
        <taxon>Streptophyta</taxon>
        <taxon>Embryophyta</taxon>
        <taxon>Tracheophyta</taxon>
        <taxon>Spermatophyta</taxon>
        <taxon>Magnoliopsida</taxon>
        <taxon>eudicotyledons</taxon>
        <taxon>Gunneridae</taxon>
        <taxon>Pentapetalae</taxon>
        <taxon>asterids</taxon>
        <taxon>lamiids</taxon>
        <taxon>Gentianales</taxon>
        <taxon>Rubiaceae</taxon>
        <taxon>Ixoroideae</taxon>
        <taxon>Gardenieae complex</taxon>
        <taxon>Bertiereae - Coffeeae clade</taxon>
        <taxon>Coffeeae</taxon>
        <taxon>Coffea</taxon>
    </lineage>
</organism>
<proteinExistence type="predicted"/>